<gene>
    <name evidence="2" type="ORF">FB465_1547</name>
</gene>
<comment type="caution">
    <text evidence="2">The sequence shown here is derived from an EMBL/GenBank/DDBJ whole genome shotgun (WGS) entry which is preliminary data.</text>
</comment>
<evidence type="ECO:0000313" key="2">
    <source>
        <dbReference type="EMBL" id="TWE16564.1"/>
    </source>
</evidence>
<dbReference type="EMBL" id="VIVR01000001">
    <property type="protein sequence ID" value="TWE16564.1"/>
    <property type="molecule type" value="Genomic_DNA"/>
</dbReference>
<accession>A0A561ELR0</accession>
<name>A0A561ELR0_9ACTN</name>
<feature type="domain" description="ATPase BadF/BadG/BcrA/BcrD type" evidence="1">
    <location>
        <begin position="7"/>
        <end position="254"/>
    </location>
</feature>
<keyword evidence="2" id="KW-0808">Transferase</keyword>
<dbReference type="PANTHER" id="PTHR43190">
    <property type="entry name" value="N-ACETYL-D-GLUCOSAMINE KINASE"/>
    <property type="match status" value="1"/>
</dbReference>
<dbReference type="RefSeq" id="WP_246192562.1">
    <property type="nucleotide sequence ID" value="NZ_BAAABR010000002.1"/>
</dbReference>
<sequence>MSAELVLGLDVGGTSTRAVLTDLAGHELGRYRAEGGNPHLHGPAEAAARIGSVVREVLAGRDPARVAACVIGLAGYRTLGEETSGFAERCRAAAGLAVPVTLCHDAEVAFAAGTEESSGVVLIAGTGAVACRIEDGRVAATAGGHGWLLGDEGSGFWLGREAARHALKGTGGLAEAVRAELGADILRAVYAEPKRLATLAPLVSGHAEAGDPAAGEIVDRAVGHLAALVREAAASKEAGASKGAVVFAGSVALTPGPVRRGLEAALPGARPAGDIPLAAARIAAGSVSENPGRP</sequence>
<dbReference type="Gene3D" id="3.30.420.40">
    <property type="match status" value="2"/>
</dbReference>
<dbReference type="InterPro" id="IPR052519">
    <property type="entry name" value="Euk-type_GlcNAc_Kinase"/>
</dbReference>
<dbReference type="PANTHER" id="PTHR43190:SF3">
    <property type="entry name" value="N-ACETYL-D-GLUCOSAMINE KINASE"/>
    <property type="match status" value="1"/>
</dbReference>
<dbReference type="Pfam" id="PF01869">
    <property type="entry name" value="BcrAD_BadFG"/>
    <property type="match status" value="1"/>
</dbReference>
<protein>
    <submittedName>
        <fullName evidence="2">N-acetylglucosamine kinase-like BadF-type ATPase</fullName>
    </submittedName>
</protein>
<dbReference type="SUPFAM" id="SSF53067">
    <property type="entry name" value="Actin-like ATPase domain"/>
    <property type="match status" value="2"/>
</dbReference>
<evidence type="ECO:0000259" key="1">
    <source>
        <dbReference type="Pfam" id="PF01869"/>
    </source>
</evidence>
<dbReference type="GO" id="GO:0016301">
    <property type="term" value="F:kinase activity"/>
    <property type="evidence" value="ECO:0007669"/>
    <property type="project" value="UniProtKB-KW"/>
</dbReference>
<dbReference type="InterPro" id="IPR043129">
    <property type="entry name" value="ATPase_NBD"/>
</dbReference>
<organism evidence="2 3">
    <name type="scientific">Kitasatospora atroaurantiaca</name>
    <dbReference type="NCBI Taxonomy" id="285545"/>
    <lineage>
        <taxon>Bacteria</taxon>
        <taxon>Bacillati</taxon>
        <taxon>Actinomycetota</taxon>
        <taxon>Actinomycetes</taxon>
        <taxon>Kitasatosporales</taxon>
        <taxon>Streptomycetaceae</taxon>
        <taxon>Kitasatospora</taxon>
    </lineage>
</organism>
<proteinExistence type="predicted"/>
<keyword evidence="2" id="KW-0418">Kinase</keyword>
<dbReference type="InterPro" id="IPR002731">
    <property type="entry name" value="ATPase_BadF"/>
</dbReference>
<dbReference type="AlphaFoldDB" id="A0A561ELR0"/>
<reference evidence="2 3" key="1">
    <citation type="submission" date="2019-06" db="EMBL/GenBank/DDBJ databases">
        <title>Sequencing the genomes of 1000 actinobacteria strains.</title>
        <authorList>
            <person name="Klenk H.-P."/>
        </authorList>
    </citation>
    <scope>NUCLEOTIDE SEQUENCE [LARGE SCALE GENOMIC DNA]</scope>
    <source>
        <strain evidence="2 3">DSM 41649</strain>
    </source>
</reference>
<dbReference type="CDD" id="cd24007">
    <property type="entry name" value="ASKHA_NBD_eukNAGK-like"/>
    <property type="match status" value="1"/>
</dbReference>
<evidence type="ECO:0000313" key="3">
    <source>
        <dbReference type="Proteomes" id="UP000318416"/>
    </source>
</evidence>
<dbReference type="Proteomes" id="UP000318416">
    <property type="component" value="Unassembled WGS sequence"/>
</dbReference>
<keyword evidence="3" id="KW-1185">Reference proteome</keyword>